<evidence type="ECO:0000313" key="2">
    <source>
        <dbReference type="Proteomes" id="UP001195483"/>
    </source>
</evidence>
<dbReference type="Proteomes" id="UP001195483">
    <property type="component" value="Unassembled WGS sequence"/>
</dbReference>
<keyword evidence="2" id="KW-1185">Reference proteome</keyword>
<evidence type="ECO:0000313" key="1">
    <source>
        <dbReference type="EMBL" id="KAK3577515.1"/>
    </source>
</evidence>
<organism evidence="1 2">
    <name type="scientific">Potamilus streckersoni</name>
    <dbReference type="NCBI Taxonomy" id="2493646"/>
    <lineage>
        <taxon>Eukaryota</taxon>
        <taxon>Metazoa</taxon>
        <taxon>Spiralia</taxon>
        <taxon>Lophotrochozoa</taxon>
        <taxon>Mollusca</taxon>
        <taxon>Bivalvia</taxon>
        <taxon>Autobranchia</taxon>
        <taxon>Heteroconchia</taxon>
        <taxon>Palaeoheterodonta</taxon>
        <taxon>Unionida</taxon>
        <taxon>Unionoidea</taxon>
        <taxon>Unionidae</taxon>
        <taxon>Ambleminae</taxon>
        <taxon>Lampsilini</taxon>
        <taxon>Potamilus</taxon>
    </lineage>
</organism>
<gene>
    <name evidence="1" type="ORF">CHS0354_026471</name>
</gene>
<comment type="caution">
    <text evidence="1">The sequence shown here is derived from an EMBL/GenBank/DDBJ whole genome shotgun (WGS) entry which is preliminary data.</text>
</comment>
<reference evidence="1" key="2">
    <citation type="journal article" date="2021" name="Genome Biol. Evol.">
        <title>Developing a high-quality reference genome for a parasitic bivalve with doubly uniparental inheritance (Bivalvia: Unionida).</title>
        <authorList>
            <person name="Smith C.H."/>
        </authorList>
    </citation>
    <scope>NUCLEOTIDE SEQUENCE</scope>
    <source>
        <strain evidence="1">CHS0354</strain>
        <tissue evidence="1">Mantle</tissue>
    </source>
</reference>
<protein>
    <submittedName>
        <fullName evidence="1">Uncharacterized protein</fullName>
    </submittedName>
</protein>
<reference evidence="1" key="1">
    <citation type="journal article" date="2021" name="Genome Biol. Evol.">
        <title>A High-Quality Reference Genome for a Parasitic Bivalve with Doubly Uniparental Inheritance (Bivalvia: Unionida).</title>
        <authorList>
            <person name="Smith C.H."/>
        </authorList>
    </citation>
    <scope>NUCLEOTIDE SEQUENCE</scope>
    <source>
        <strain evidence="1">CHS0354</strain>
    </source>
</reference>
<accession>A0AAE0VI26</accession>
<dbReference type="EMBL" id="JAEAOA010001578">
    <property type="protein sequence ID" value="KAK3577515.1"/>
    <property type="molecule type" value="Genomic_DNA"/>
</dbReference>
<reference evidence="1" key="3">
    <citation type="submission" date="2023-05" db="EMBL/GenBank/DDBJ databases">
        <authorList>
            <person name="Smith C.H."/>
        </authorList>
    </citation>
    <scope>NUCLEOTIDE SEQUENCE</scope>
    <source>
        <strain evidence="1">CHS0354</strain>
        <tissue evidence="1">Mantle</tissue>
    </source>
</reference>
<proteinExistence type="predicted"/>
<sequence length="76" mass="8396">MSSYSVDKPKLPVVHADVFCYRLLFVLPSGTLLDDDNDDNNDDDDDDDILLILGLISRDLLATVHIHQERGGGVAE</sequence>
<dbReference type="AlphaFoldDB" id="A0AAE0VI26"/>
<name>A0AAE0VI26_9BIVA</name>